<comment type="caution">
    <text evidence="7">The sequence shown here is derived from an EMBL/GenBank/DDBJ whole genome shotgun (WGS) entry which is preliminary data.</text>
</comment>
<feature type="transmembrane region" description="Helical" evidence="5">
    <location>
        <begin position="345"/>
        <end position="363"/>
    </location>
</feature>
<evidence type="ECO:0000256" key="4">
    <source>
        <dbReference type="ARBA" id="ARBA00023136"/>
    </source>
</evidence>
<feature type="domain" description="STAS" evidence="6">
    <location>
        <begin position="413"/>
        <end position="509"/>
    </location>
</feature>
<dbReference type="InterPro" id="IPR002645">
    <property type="entry name" value="STAS_dom"/>
</dbReference>
<feature type="transmembrane region" description="Helical" evidence="5">
    <location>
        <begin position="168"/>
        <end position="189"/>
    </location>
</feature>
<sequence length="509" mass="54634">MSRTFIVRERRADVFKPNIIGGVISLVLDWIKQGFLSNVRKDILSGLTVAFALIPEAIAFSLMAGVDPMVGLYASFLIAVSISFFGGRPGMISAATGAMASLMGPIVAKYGIEYLFATTVLTGILQWFMGALKFGRFISFVPQPVIVGFVNALAIVIFMAQLPNFVDATWMMYLMVAGTLLIIYLFPLLTKAVPSALMAIIIMTIVSVLTHADVKTVGDMGAITQTLPSFHVPSVSLSFNMILTVLPYALALAVVGMTESLLTANLVDELTDTGSNKNREIKGQGIANIITGFFGGMAGCAMIGQTVINVKSGGRSRLSTFVAGVFLLFLIIVLGSVVKVIPMAALVGVMVMVSVGTFDWHSLRTLNKVPLGDTVVMVVTVAIVVATSNLALGVVTGVILSALRFGWKMARIHASAVVSEEGIKVYGIEGQLFFGTMSHFIQLFDYQNDPERILIDFSRSHLWDQSATNALSKVVGKYEALGKRVMVAGINKESQHIMDKIGLSIDSSH</sequence>
<dbReference type="PROSITE" id="PS50801">
    <property type="entry name" value="STAS"/>
    <property type="match status" value="1"/>
</dbReference>
<evidence type="ECO:0000313" key="7">
    <source>
        <dbReference type="EMBL" id="MWV45781.1"/>
    </source>
</evidence>
<dbReference type="EMBL" id="WUBI01000003">
    <property type="protein sequence ID" value="MWV45781.1"/>
    <property type="molecule type" value="Genomic_DNA"/>
</dbReference>
<comment type="subcellular location">
    <subcellularLocation>
        <location evidence="1">Membrane</location>
        <topology evidence="1">Multi-pass membrane protein</topology>
    </subcellularLocation>
</comment>
<dbReference type="Pfam" id="PF01740">
    <property type="entry name" value="STAS"/>
    <property type="match status" value="1"/>
</dbReference>
<keyword evidence="8" id="KW-1185">Reference proteome</keyword>
<keyword evidence="2 5" id="KW-0812">Transmembrane</keyword>
<dbReference type="PANTHER" id="PTHR43310">
    <property type="entry name" value="SULFATE TRANSPORTER YBAR-RELATED"/>
    <property type="match status" value="1"/>
</dbReference>
<feature type="transmembrane region" description="Helical" evidence="5">
    <location>
        <begin position="114"/>
        <end position="132"/>
    </location>
</feature>
<reference evidence="7 8" key="1">
    <citation type="submission" date="2019-12" db="EMBL/GenBank/DDBJ databases">
        <title>Paenibacillus sp. nov., an endophytic bacterium isolated from the stem of Dendrobium.</title>
        <authorList>
            <person name="Zhao R."/>
        </authorList>
    </citation>
    <scope>NUCLEOTIDE SEQUENCE [LARGE SCALE GENOMIC DNA]</scope>
    <source>
        <strain evidence="7 8">HJL G12</strain>
    </source>
</reference>
<gene>
    <name evidence="7" type="ORF">GRF59_19375</name>
</gene>
<dbReference type="InterPro" id="IPR036513">
    <property type="entry name" value="STAS_dom_sf"/>
</dbReference>
<evidence type="ECO:0000313" key="8">
    <source>
        <dbReference type="Proteomes" id="UP000460318"/>
    </source>
</evidence>
<dbReference type="GO" id="GO:0016020">
    <property type="term" value="C:membrane"/>
    <property type="evidence" value="ECO:0007669"/>
    <property type="project" value="UniProtKB-SubCell"/>
</dbReference>
<protein>
    <submittedName>
        <fullName evidence="7">STAS domain-containing protein</fullName>
    </submittedName>
</protein>
<feature type="transmembrane region" description="Helical" evidence="5">
    <location>
        <begin position="144"/>
        <end position="162"/>
    </location>
</feature>
<dbReference type="Gene3D" id="3.30.750.24">
    <property type="entry name" value="STAS domain"/>
    <property type="match status" value="1"/>
</dbReference>
<evidence type="ECO:0000256" key="1">
    <source>
        <dbReference type="ARBA" id="ARBA00004141"/>
    </source>
</evidence>
<dbReference type="CDD" id="cd07042">
    <property type="entry name" value="STAS_SulP_like_sulfate_transporter"/>
    <property type="match status" value="1"/>
</dbReference>
<feature type="transmembrane region" description="Helical" evidence="5">
    <location>
        <begin position="234"/>
        <end position="255"/>
    </location>
</feature>
<evidence type="ECO:0000256" key="2">
    <source>
        <dbReference type="ARBA" id="ARBA00022692"/>
    </source>
</evidence>
<proteinExistence type="predicted"/>
<feature type="transmembrane region" description="Helical" evidence="5">
    <location>
        <begin position="70"/>
        <end position="86"/>
    </location>
</feature>
<keyword evidence="3 5" id="KW-1133">Transmembrane helix</keyword>
<feature type="transmembrane region" description="Helical" evidence="5">
    <location>
        <begin position="375"/>
        <end position="403"/>
    </location>
</feature>
<dbReference type="InterPro" id="IPR011547">
    <property type="entry name" value="SLC26A/SulP_dom"/>
</dbReference>
<dbReference type="InterPro" id="IPR052706">
    <property type="entry name" value="Membrane-Transporter-like"/>
</dbReference>
<name>A0A7X3ILV1_9BACL</name>
<dbReference type="GO" id="GO:0008271">
    <property type="term" value="F:secondary active sulfate transmembrane transporter activity"/>
    <property type="evidence" value="ECO:0007669"/>
    <property type="project" value="InterPro"/>
</dbReference>
<feature type="transmembrane region" description="Helical" evidence="5">
    <location>
        <begin position="43"/>
        <end position="64"/>
    </location>
</feature>
<keyword evidence="4 5" id="KW-0472">Membrane</keyword>
<dbReference type="SUPFAM" id="SSF52091">
    <property type="entry name" value="SpoIIaa-like"/>
    <property type="match status" value="1"/>
</dbReference>
<feature type="transmembrane region" description="Helical" evidence="5">
    <location>
        <begin position="196"/>
        <end position="214"/>
    </location>
</feature>
<accession>A0A7X3ILV1</accession>
<evidence type="ECO:0000259" key="6">
    <source>
        <dbReference type="PROSITE" id="PS50801"/>
    </source>
</evidence>
<dbReference type="AlphaFoldDB" id="A0A7X3ILV1"/>
<evidence type="ECO:0000256" key="3">
    <source>
        <dbReference type="ARBA" id="ARBA00022989"/>
    </source>
</evidence>
<dbReference type="Proteomes" id="UP000460318">
    <property type="component" value="Unassembled WGS sequence"/>
</dbReference>
<organism evidence="7 8">
    <name type="scientific">Paenibacillus dendrobii</name>
    <dbReference type="NCBI Taxonomy" id="2691084"/>
    <lineage>
        <taxon>Bacteria</taxon>
        <taxon>Bacillati</taxon>
        <taxon>Bacillota</taxon>
        <taxon>Bacilli</taxon>
        <taxon>Bacillales</taxon>
        <taxon>Paenibacillaceae</taxon>
        <taxon>Paenibacillus</taxon>
    </lineage>
</organism>
<dbReference type="InterPro" id="IPR018045">
    <property type="entry name" value="S04_transporter_CS"/>
</dbReference>
<dbReference type="Pfam" id="PF00916">
    <property type="entry name" value="Sulfate_transp"/>
    <property type="match status" value="2"/>
</dbReference>
<feature type="transmembrane region" description="Helical" evidence="5">
    <location>
        <begin position="286"/>
        <end position="308"/>
    </location>
</feature>
<dbReference type="PANTHER" id="PTHR43310:SF1">
    <property type="entry name" value="SULFATE TRANSPORTER YBAR-RELATED"/>
    <property type="match status" value="1"/>
</dbReference>
<dbReference type="PROSITE" id="PS01130">
    <property type="entry name" value="SLC26A"/>
    <property type="match status" value="1"/>
</dbReference>
<feature type="transmembrane region" description="Helical" evidence="5">
    <location>
        <begin position="14"/>
        <end position="31"/>
    </location>
</feature>
<feature type="transmembrane region" description="Helical" evidence="5">
    <location>
        <begin position="320"/>
        <end position="338"/>
    </location>
</feature>
<evidence type="ECO:0000256" key="5">
    <source>
        <dbReference type="SAM" id="Phobius"/>
    </source>
</evidence>